<dbReference type="RefSeq" id="WP_008214222.1">
    <property type="nucleotide sequence ID" value="NZ_JH415053.1"/>
</dbReference>
<dbReference type="PATRIC" id="fig|797515.3.peg.2136"/>
<dbReference type="EMBL" id="AGEY01000182">
    <property type="protein sequence ID" value="EHL96459.1"/>
    <property type="molecule type" value="Genomic_DNA"/>
</dbReference>
<dbReference type="HOGENOM" id="CLU_1097488_0_0_9"/>
<gene>
    <name evidence="1" type="ORF">HMPREF9103_02367</name>
</gene>
<evidence type="ECO:0000313" key="2">
    <source>
        <dbReference type="Proteomes" id="UP000004625"/>
    </source>
</evidence>
<accession>G9ZRK6</accession>
<dbReference type="Proteomes" id="UP000004625">
    <property type="component" value="Unassembled WGS sequence"/>
</dbReference>
<organism evidence="1 2">
    <name type="scientific">Lentilactobacillus parafarraginis F0439</name>
    <dbReference type="NCBI Taxonomy" id="797515"/>
    <lineage>
        <taxon>Bacteria</taxon>
        <taxon>Bacillati</taxon>
        <taxon>Bacillota</taxon>
        <taxon>Bacilli</taxon>
        <taxon>Lactobacillales</taxon>
        <taxon>Lactobacillaceae</taxon>
        <taxon>Lentilactobacillus</taxon>
    </lineage>
</organism>
<keyword evidence="2" id="KW-1185">Reference proteome</keyword>
<evidence type="ECO:0008006" key="3">
    <source>
        <dbReference type="Google" id="ProtNLM"/>
    </source>
</evidence>
<proteinExistence type="predicted"/>
<name>G9ZRK6_9LACO</name>
<reference evidence="1 2" key="1">
    <citation type="submission" date="2011-09" db="EMBL/GenBank/DDBJ databases">
        <authorList>
            <person name="Weinstock G."/>
            <person name="Sodergren E."/>
            <person name="Clifton S."/>
            <person name="Fulton L."/>
            <person name="Fulton B."/>
            <person name="Courtney L."/>
            <person name="Fronick C."/>
            <person name="Harrison M."/>
            <person name="Strong C."/>
            <person name="Farmer C."/>
            <person name="Delahaunty K."/>
            <person name="Markovic C."/>
            <person name="Hall O."/>
            <person name="Minx P."/>
            <person name="Tomlinson C."/>
            <person name="Mitreva M."/>
            <person name="Hou S."/>
            <person name="Chen J."/>
            <person name="Wollam A."/>
            <person name="Pepin K.H."/>
            <person name="Johnson M."/>
            <person name="Bhonagiri V."/>
            <person name="Zhang X."/>
            <person name="Suruliraj S."/>
            <person name="Warren W."/>
            <person name="Chinwalla A."/>
            <person name="Mardis E.R."/>
            <person name="Wilson R.K."/>
        </authorList>
    </citation>
    <scope>NUCLEOTIDE SEQUENCE [LARGE SCALE GENOMIC DNA]</scope>
    <source>
        <strain evidence="1 2">F0439</strain>
    </source>
</reference>
<evidence type="ECO:0000313" key="1">
    <source>
        <dbReference type="EMBL" id="EHL96459.1"/>
    </source>
</evidence>
<dbReference type="AlphaFoldDB" id="G9ZRK6"/>
<dbReference type="STRING" id="797515.HMPREF9103_02367"/>
<comment type="caution">
    <text evidence="1">The sequence shown here is derived from an EMBL/GenBank/DDBJ whole genome shotgun (WGS) entry which is preliminary data.</text>
</comment>
<protein>
    <recommendedName>
        <fullName evidence="3">Acetyltransferase, GNAT family</fullName>
    </recommendedName>
</protein>
<dbReference type="eggNOG" id="ENOG502ZKR8">
    <property type="taxonomic scope" value="Bacteria"/>
</dbReference>
<sequence length="281" mass="31610">MTIQLPTKSFFIPQPPDDREIFWAMQRYPDNVKVYHPHGSIDGTSVFWHNQLQPNALNFAAYVDPQAPDQSALFKRILNDLNKLADKFSDQQLITSDYAPQHAFNQWLTTQGFQLAQTLHLATVATKELPAAETAPEKAITVLSVADLKKAGLFEQFLSISLQAFQAQAVIRPATNLSKTAWQALICRQLILEIPSVAIDDNHQIMALSLAYQPVSGSAELRLVTGTNQLANQQLWAYQTKWLKTQVTTVSTYFQSADLLGQGIEQRLGQPRFTTYETYIQ</sequence>